<gene>
    <name evidence="1" type="ORF">CR513_43032</name>
</gene>
<comment type="caution">
    <text evidence="1">The sequence shown here is derived from an EMBL/GenBank/DDBJ whole genome shotgun (WGS) entry which is preliminary data.</text>
</comment>
<proteinExistence type="predicted"/>
<name>A0A371FFQ6_MUCPR</name>
<dbReference type="EMBL" id="QJKJ01009334">
    <property type="protein sequence ID" value="RDX76933.1"/>
    <property type="molecule type" value="Genomic_DNA"/>
</dbReference>
<accession>A0A371FFQ6</accession>
<organism evidence="1 2">
    <name type="scientific">Mucuna pruriens</name>
    <name type="common">Velvet bean</name>
    <name type="synonym">Dolichos pruriens</name>
    <dbReference type="NCBI Taxonomy" id="157652"/>
    <lineage>
        <taxon>Eukaryota</taxon>
        <taxon>Viridiplantae</taxon>
        <taxon>Streptophyta</taxon>
        <taxon>Embryophyta</taxon>
        <taxon>Tracheophyta</taxon>
        <taxon>Spermatophyta</taxon>
        <taxon>Magnoliopsida</taxon>
        <taxon>eudicotyledons</taxon>
        <taxon>Gunneridae</taxon>
        <taxon>Pentapetalae</taxon>
        <taxon>rosids</taxon>
        <taxon>fabids</taxon>
        <taxon>Fabales</taxon>
        <taxon>Fabaceae</taxon>
        <taxon>Papilionoideae</taxon>
        <taxon>50 kb inversion clade</taxon>
        <taxon>NPAAA clade</taxon>
        <taxon>indigoferoid/millettioid clade</taxon>
        <taxon>Phaseoleae</taxon>
        <taxon>Mucuna</taxon>
    </lineage>
</organism>
<protein>
    <submittedName>
        <fullName evidence="1">Uncharacterized protein</fullName>
    </submittedName>
</protein>
<dbReference type="Proteomes" id="UP000257109">
    <property type="component" value="Unassembled WGS sequence"/>
</dbReference>
<sequence length="67" mass="7500">MRACFSSTKQICCWIEPQWTGGSIKTHLVAKGYTQVYGLDCSVTFSPVVKMASNCVFLDMASMKHYL</sequence>
<feature type="non-terminal residue" evidence="1">
    <location>
        <position position="1"/>
    </location>
</feature>
<keyword evidence="2" id="KW-1185">Reference proteome</keyword>
<evidence type="ECO:0000313" key="2">
    <source>
        <dbReference type="Proteomes" id="UP000257109"/>
    </source>
</evidence>
<reference evidence="1" key="1">
    <citation type="submission" date="2018-05" db="EMBL/GenBank/DDBJ databases">
        <title>Draft genome of Mucuna pruriens seed.</title>
        <authorList>
            <person name="Nnadi N.E."/>
            <person name="Vos R."/>
            <person name="Hasami M.H."/>
            <person name="Devisetty U.K."/>
            <person name="Aguiy J.C."/>
        </authorList>
    </citation>
    <scope>NUCLEOTIDE SEQUENCE [LARGE SCALE GENOMIC DNA]</scope>
    <source>
        <strain evidence="1">JCA_2017</strain>
    </source>
</reference>
<dbReference type="AlphaFoldDB" id="A0A371FFQ6"/>
<evidence type="ECO:0000313" key="1">
    <source>
        <dbReference type="EMBL" id="RDX76933.1"/>
    </source>
</evidence>